<gene>
    <name evidence="2" type="ORF">NDU88_000467</name>
</gene>
<proteinExistence type="predicted"/>
<keyword evidence="3" id="KW-1185">Reference proteome</keyword>
<name>A0AAV7URD5_PLEWA</name>
<sequence>MSVALWRGQLRSWAAGPGGQGPLTSLQSSGISEQECSRTAQLRPTRLKRGSPHRTAHLFGASIVTFISPGRGTPSQSRRLLSCGGLQITGPSPGAPCITRGSLARNGLLSRQAPVPGPGRACPNQAGEPLSQGSPSPGFSSVPRARRHGARVSEDQRKPAASLIYLPGAPGHSPLQALHAPHTALTSEAAPSAGGPRSPGSPRRRQPGRHLWEPIDPVAASVHGSGCVDTGTGGISEVRELAGTARAA</sequence>
<reference evidence="2" key="1">
    <citation type="journal article" date="2022" name="bioRxiv">
        <title>Sequencing and chromosome-scale assembly of the giantPleurodeles waltlgenome.</title>
        <authorList>
            <person name="Brown T."/>
            <person name="Elewa A."/>
            <person name="Iarovenko S."/>
            <person name="Subramanian E."/>
            <person name="Araus A.J."/>
            <person name="Petzold A."/>
            <person name="Susuki M."/>
            <person name="Suzuki K.-i.T."/>
            <person name="Hayashi T."/>
            <person name="Toyoda A."/>
            <person name="Oliveira C."/>
            <person name="Osipova E."/>
            <person name="Leigh N.D."/>
            <person name="Simon A."/>
            <person name="Yun M.H."/>
        </authorList>
    </citation>
    <scope>NUCLEOTIDE SEQUENCE</scope>
    <source>
        <strain evidence="2">20211129_DDA</strain>
        <tissue evidence="2">Liver</tissue>
    </source>
</reference>
<organism evidence="2 3">
    <name type="scientific">Pleurodeles waltl</name>
    <name type="common">Iberian ribbed newt</name>
    <dbReference type="NCBI Taxonomy" id="8319"/>
    <lineage>
        <taxon>Eukaryota</taxon>
        <taxon>Metazoa</taxon>
        <taxon>Chordata</taxon>
        <taxon>Craniata</taxon>
        <taxon>Vertebrata</taxon>
        <taxon>Euteleostomi</taxon>
        <taxon>Amphibia</taxon>
        <taxon>Batrachia</taxon>
        <taxon>Caudata</taxon>
        <taxon>Salamandroidea</taxon>
        <taxon>Salamandridae</taxon>
        <taxon>Pleurodelinae</taxon>
        <taxon>Pleurodeles</taxon>
    </lineage>
</organism>
<evidence type="ECO:0000313" key="3">
    <source>
        <dbReference type="Proteomes" id="UP001066276"/>
    </source>
</evidence>
<feature type="region of interest" description="Disordered" evidence="1">
    <location>
        <begin position="186"/>
        <end position="211"/>
    </location>
</feature>
<evidence type="ECO:0000256" key="1">
    <source>
        <dbReference type="SAM" id="MobiDB-lite"/>
    </source>
</evidence>
<dbReference type="AlphaFoldDB" id="A0AAV7URD5"/>
<comment type="caution">
    <text evidence="2">The sequence shown here is derived from an EMBL/GenBank/DDBJ whole genome shotgun (WGS) entry which is preliminary data.</text>
</comment>
<feature type="compositionally biased region" description="Low complexity" evidence="1">
    <location>
        <begin position="189"/>
        <end position="201"/>
    </location>
</feature>
<protein>
    <submittedName>
        <fullName evidence="2">Uncharacterized protein</fullName>
    </submittedName>
</protein>
<accession>A0AAV7URD5</accession>
<dbReference type="EMBL" id="JANPWB010000004">
    <property type="protein sequence ID" value="KAJ1191151.1"/>
    <property type="molecule type" value="Genomic_DNA"/>
</dbReference>
<dbReference type="Proteomes" id="UP001066276">
    <property type="component" value="Chromosome 2_2"/>
</dbReference>
<feature type="region of interest" description="Disordered" evidence="1">
    <location>
        <begin position="109"/>
        <end position="158"/>
    </location>
</feature>
<evidence type="ECO:0000313" key="2">
    <source>
        <dbReference type="EMBL" id="KAJ1191151.1"/>
    </source>
</evidence>